<evidence type="ECO:0000256" key="3">
    <source>
        <dbReference type="ARBA" id="ARBA00022692"/>
    </source>
</evidence>
<sequence>MFFNIPPDKLVYAIPLLILPILPNFWAIWHLYTNEFPTHQERAAWIVAQVVLPVVGGLGYILFGRKRAIKKQ</sequence>
<keyword evidence="2" id="KW-1003">Cell membrane</keyword>
<keyword evidence="3 6" id="KW-0812">Transmembrane</keyword>
<dbReference type="AlphaFoldDB" id="C7LWB8"/>
<dbReference type="STRING" id="525897.Dbac_0485"/>
<feature type="domain" description="Cardiolipin synthase N-terminal" evidence="7">
    <location>
        <begin position="24"/>
        <end position="65"/>
    </location>
</feature>
<dbReference type="OrthoDB" id="5348497at2"/>
<dbReference type="EMBL" id="CP001629">
    <property type="protein sequence ID" value="ACU88610.1"/>
    <property type="molecule type" value="Genomic_DNA"/>
</dbReference>
<evidence type="ECO:0000256" key="2">
    <source>
        <dbReference type="ARBA" id="ARBA00022475"/>
    </source>
</evidence>
<keyword evidence="9" id="KW-1185">Reference proteome</keyword>
<evidence type="ECO:0000313" key="9">
    <source>
        <dbReference type="Proteomes" id="UP000002216"/>
    </source>
</evidence>
<dbReference type="Proteomes" id="UP000002216">
    <property type="component" value="Chromosome"/>
</dbReference>
<evidence type="ECO:0000256" key="4">
    <source>
        <dbReference type="ARBA" id="ARBA00022989"/>
    </source>
</evidence>
<evidence type="ECO:0000256" key="5">
    <source>
        <dbReference type="ARBA" id="ARBA00023136"/>
    </source>
</evidence>
<feature type="transmembrane region" description="Helical" evidence="6">
    <location>
        <begin position="44"/>
        <end position="63"/>
    </location>
</feature>
<evidence type="ECO:0000259" key="7">
    <source>
        <dbReference type="Pfam" id="PF13396"/>
    </source>
</evidence>
<comment type="subcellular location">
    <subcellularLocation>
        <location evidence="1">Cell membrane</location>
        <topology evidence="1">Multi-pass membrane protein</topology>
    </subcellularLocation>
</comment>
<dbReference type="GO" id="GO:0005886">
    <property type="term" value="C:plasma membrane"/>
    <property type="evidence" value="ECO:0007669"/>
    <property type="project" value="UniProtKB-SubCell"/>
</dbReference>
<evidence type="ECO:0000313" key="8">
    <source>
        <dbReference type="EMBL" id="ACU88610.1"/>
    </source>
</evidence>
<evidence type="ECO:0000256" key="1">
    <source>
        <dbReference type="ARBA" id="ARBA00004651"/>
    </source>
</evidence>
<dbReference type="Pfam" id="PF13396">
    <property type="entry name" value="PLDc_N"/>
    <property type="match status" value="1"/>
</dbReference>
<gene>
    <name evidence="8" type="ordered locus">Dbac_0485</name>
</gene>
<name>C7LWB8_DESBD</name>
<evidence type="ECO:0000256" key="6">
    <source>
        <dbReference type="SAM" id="Phobius"/>
    </source>
</evidence>
<proteinExistence type="predicted"/>
<protein>
    <recommendedName>
        <fullName evidence="7">Cardiolipin synthase N-terminal domain-containing protein</fullName>
    </recommendedName>
</protein>
<organism evidence="8 9">
    <name type="scientific">Desulfomicrobium baculatum (strain DSM 4028 / VKM B-1378 / X)</name>
    <name type="common">Desulfovibrio baculatus</name>
    <dbReference type="NCBI Taxonomy" id="525897"/>
    <lineage>
        <taxon>Bacteria</taxon>
        <taxon>Pseudomonadati</taxon>
        <taxon>Thermodesulfobacteriota</taxon>
        <taxon>Desulfovibrionia</taxon>
        <taxon>Desulfovibrionales</taxon>
        <taxon>Desulfomicrobiaceae</taxon>
        <taxon>Desulfomicrobium</taxon>
    </lineage>
</organism>
<feature type="transmembrane region" description="Helical" evidence="6">
    <location>
        <begin position="12"/>
        <end position="32"/>
    </location>
</feature>
<dbReference type="RefSeq" id="WP_012805693.1">
    <property type="nucleotide sequence ID" value="NC_013173.1"/>
</dbReference>
<dbReference type="InterPro" id="IPR027379">
    <property type="entry name" value="CLS_N"/>
</dbReference>
<dbReference type="eggNOG" id="ENOG5033FK9">
    <property type="taxonomic scope" value="Bacteria"/>
</dbReference>
<reference evidence="8 9" key="1">
    <citation type="journal article" date="2009" name="Stand. Genomic Sci.">
        <title>Complete genome sequence of Desulfomicrobium baculatum type strain (X).</title>
        <authorList>
            <person name="Copeland A."/>
            <person name="Spring S."/>
            <person name="Goker M."/>
            <person name="Schneider S."/>
            <person name="Lapidus A."/>
            <person name="Del Rio T.G."/>
            <person name="Tice H."/>
            <person name="Cheng J.F."/>
            <person name="Chen F."/>
            <person name="Nolan M."/>
            <person name="Bruce D."/>
            <person name="Goodwin L."/>
            <person name="Pitluck S."/>
            <person name="Ivanova N."/>
            <person name="Mavrommatis K."/>
            <person name="Ovchinnikova G."/>
            <person name="Pati A."/>
            <person name="Chen A."/>
            <person name="Palaniappan K."/>
            <person name="Land M."/>
            <person name="Hauser L."/>
            <person name="Chang Y.J."/>
            <person name="Jeffries C.C."/>
            <person name="Meincke L."/>
            <person name="Sims D."/>
            <person name="Brettin T."/>
            <person name="Detter J.C."/>
            <person name="Han C."/>
            <person name="Chain P."/>
            <person name="Bristow J."/>
            <person name="Eisen J.A."/>
            <person name="Markowitz V."/>
            <person name="Hugenholtz P."/>
            <person name="Kyrpides N.C."/>
            <person name="Klenk H.P."/>
            <person name="Lucas S."/>
        </authorList>
    </citation>
    <scope>NUCLEOTIDE SEQUENCE [LARGE SCALE GENOMIC DNA]</scope>
    <source>
        <strain evidence="9">DSM 4028 / VKM B-1378 / X</strain>
    </source>
</reference>
<keyword evidence="4 6" id="KW-1133">Transmembrane helix</keyword>
<dbReference type="HOGENOM" id="CLU_176001_7_0_7"/>
<keyword evidence="5 6" id="KW-0472">Membrane</keyword>
<accession>C7LWB8</accession>
<dbReference type="KEGG" id="dba:Dbac_0485"/>